<dbReference type="Pfam" id="PF00126">
    <property type="entry name" value="HTH_1"/>
    <property type="match status" value="1"/>
</dbReference>
<dbReference type="SUPFAM" id="SSF46785">
    <property type="entry name" value="Winged helix' DNA-binding domain"/>
    <property type="match status" value="1"/>
</dbReference>
<evidence type="ECO:0000259" key="5">
    <source>
        <dbReference type="PROSITE" id="PS50931"/>
    </source>
</evidence>
<evidence type="ECO:0000256" key="2">
    <source>
        <dbReference type="ARBA" id="ARBA00023015"/>
    </source>
</evidence>
<dbReference type="EMBL" id="JACOFZ010000001">
    <property type="protein sequence ID" value="MBC3879752.1"/>
    <property type="molecule type" value="Genomic_DNA"/>
</dbReference>
<accession>A0A923KRX2</accession>
<dbReference type="SUPFAM" id="SSF53850">
    <property type="entry name" value="Periplasmic binding protein-like II"/>
    <property type="match status" value="1"/>
</dbReference>
<sequence>MMKFRQIEAFRCLMVAGTSLGAARKMNISQPAISRLVADLEDSLGFRLFNRSKGRLEPTTAGVRFYRAVEENFLGLERLTQVAANIRADAPEGISVACLFVLSTTLMPLVLKEFFKYHPNVPVTVDTCNGPEILVRLQDMKVDMAIALEFPAFAGIEIEKILKVNVSCALPEGHRLVEKDMIFPEDIDGENMIGWVPIISQNYEKELESLQAAKSVPRNVIKTHTSHTRYAMVAHGLGLSLVEPFAAKIWRKNGVVVKPFAGEISYDYVLAYPSGGIRSQIMHDFRDAVIKVANEYDFGFDCRTKAALVNGLSEKSSSKKSPN</sequence>
<evidence type="ECO:0000313" key="6">
    <source>
        <dbReference type="EMBL" id="MBC3879752.1"/>
    </source>
</evidence>
<keyword evidence="2" id="KW-0805">Transcription regulation</keyword>
<protein>
    <submittedName>
        <fullName evidence="6">LysR family transcriptional regulator</fullName>
    </submittedName>
</protein>
<dbReference type="InterPro" id="IPR005119">
    <property type="entry name" value="LysR_subst-bd"/>
</dbReference>
<evidence type="ECO:0000256" key="1">
    <source>
        <dbReference type="ARBA" id="ARBA00009437"/>
    </source>
</evidence>
<proteinExistence type="inferred from homology"/>
<gene>
    <name evidence="6" type="ORF">H8K36_00040</name>
</gene>
<keyword evidence="3" id="KW-0238">DNA-binding</keyword>
<dbReference type="PANTHER" id="PTHR30427">
    <property type="entry name" value="TRANSCRIPTIONAL ACTIVATOR PROTEIN LYSR"/>
    <property type="match status" value="1"/>
</dbReference>
<reference evidence="6" key="1">
    <citation type="submission" date="2020-08" db="EMBL/GenBank/DDBJ databases">
        <title>Novel species isolated from subtropical streams in China.</title>
        <authorList>
            <person name="Lu H."/>
        </authorList>
    </citation>
    <scope>NUCLEOTIDE SEQUENCE</scope>
    <source>
        <strain evidence="6">LX22W</strain>
    </source>
</reference>
<dbReference type="Gene3D" id="3.40.190.10">
    <property type="entry name" value="Periplasmic binding protein-like II"/>
    <property type="match status" value="2"/>
</dbReference>
<name>A0A923KRX2_9BURK</name>
<evidence type="ECO:0000256" key="3">
    <source>
        <dbReference type="ARBA" id="ARBA00023125"/>
    </source>
</evidence>
<dbReference type="Proteomes" id="UP000627446">
    <property type="component" value="Unassembled WGS sequence"/>
</dbReference>
<dbReference type="InterPro" id="IPR036390">
    <property type="entry name" value="WH_DNA-bd_sf"/>
</dbReference>
<evidence type="ECO:0000313" key="7">
    <source>
        <dbReference type="Proteomes" id="UP000627446"/>
    </source>
</evidence>
<dbReference type="InterPro" id="IPR000847">
    <property type="entry name" value="LysR_HTH_N"/>
</dbReference>
<dbReference type="AlphaFoldDB" id="A0A923KRX2"/>
<dbReference type="Pfam" id="PF03466">
    <property type="entry name" value="LysR_substrate"/>
    <property type="match status" value="1"/>
</dbReference>
<keyword evidence="4" id="KW-0804">Transcription</keyword>
<comment type="similarity">
    <text evidence="1">Belongs to the LysR transcriptional regulatory family.</text>
</comment>
<dbReference type="PROSITE" id="PS50931">
    <property type="entry name" value="HTH_LYSR"/>
    <property type="match status" value="1"/>
</dbReference>
<keyword evidence="7" id="KW-1185">Reference proteome</keyword>
<dbReference type="GO" id="GO:0003700">
    <property type="term" value="F:DNA-binding transcription factor activity"/>
    <property type="evidence" value="ECO:0007669"/>
    <property type="project" value="InterPro"/>
</dbReference>
<dbReference type="InterPro" id="IPR036388">
    <property type="entry name" value="WH-like_DNA-bd_sf"/>
</dbReference>
<dbReference type="GO" id="GO:0043565">
    <property type="term" value="F:sequence-specific DNA binding"/>
    <property type="evidence" value="ECO:0007669"/>
    <property type="project" value="TreeGrafter"/>
</dbReference>
<dbReference type="Gene3D" id="1.10.10.10">
    <property type="entry name" value="Winged helix-like DNA-binding domain superfamily/Winged helix DNA-binding domain"/>
    <property type="match status" value="1"/>
</dbReference>
<dbReference type="PANTHER" id="PTHR30427:SF1">
    <property type="entry name" value="TRANSCRIPTIONAL ACTIVATOR PROTEIN LYSR"/>
    <property type="match status" value="1"/>
</dbReference>
<dbReference type="PRINTS" id="PR00039">
    <property type="entry name" value="HTHLYSR"/>
</dbReference>
<feature type="domain" description="HTH lysR-type" evidence="5">
    <location>
        <begin position="2"/>
        <end position="59"/>
    </location>
</feature>
<evidence type="ECO:0000256" key="4">
    <source>
        <dbReference type="ARBA" id="ARBA00023163"/>
    </source>
</evidence>
<comment type="caution">
    <text evidence="6">The sequence shown here is derived from an EMBL/GenBank/DDBJ whole genome shotgun (WGS) entry which is preliminary data.</text>
</comment>
<organism evidence="6 7">
    <name type="scientific">Undibacterium nitidum</name>
    <dbReference type="NCBI Taxonomy" id="2762298"/>
    <lineage>
        <taxon>Bacteria</taxon>
        <taxon>Pseudomonadati</taxon>
        <taxon>Pseudomonadota</taxon>
        <taxon>Betaproteobacteria</taxon>
        <taxon>Burkholderiales</taxon>
        <taxon>Oxalobacteraceae</taxon>
        <taxon>Undibacterium</taxon>
    </lineage>
</organism>
<dbReference type="GO" id="GO:0010628">
    <property type="term" value="P:positive regulation of gene expression"/>
    <property type="evidence" value="ECO:0007669"/>
    <property type="project" value="TreeGrafter"/>
</dbReference>